<comment type="catalytic activity">
    <reaction evidence="13">
        <text>9-octadecanoyloxy-octadecanoate + H2O = 9-hydroxy-octadecanoate + octadecanoate + H(+)</text>
        <dbReference type="Rhea" id="RHEA:52096"/>
        <dbReference type="ChEBI" id="CHEBI:15377"/>
        <dbReference type="ChEBI" id="CHEBI:15378"/>
        <dbReference type="ChEBI" id="CHEBI:25629"/>
        <dbReference type="ChEBI" id="CHEBI:136286"/>
        <dbReference type="ChEBI" id="CHEBI:136373"/>
    </reaction>
    <physiologicalReaction direction="left-to-right" evidence="13">
        <dbReference type="Rhea" id="RHEA:52097"/>
    </physiologicalReaction>
</comment>
<evidence type="ECO:0000256" key="7">
    <source>
        <dbReference type="ARBA" id="ARBA00047368"/>
    </source>
</evidence>
<evidence type="ECO:0000313" key="19">
    <source>
        <dbReference type="Proteomes" id="UP000015104"/>
    </source>
</evidence>
<dbReference type="InterPro" id="IPR006838">
    <property type="entry name" value="ADTRP_AIG1"/>
</dbReference>
<comment type="catalytic activity">
    <reaction evidence="7">
        <text>12-hexadecanoyloxy-octadecanoate + H2O = 12-hydroxyoctadecanoate + hexadecanoate + H(+)</text>
        <dbReference type="Rhea" id="RHEA:52056"/>
        <dbReference type="ChEBI" id="CHEBI:7896"/>
        <dbReference type="ChEBI" id="CHEBI:15377"/>
        <dbReference type="ChEBI" id="CHEBI:15378"/>
        <dbReference type="ChEBI" id="CHEBI:83677"/>
        <dbReference type="ChEBI" id="CHEBI:84201"/>
    </reaction>
    <physiologicalReaction direction="left-to-right" evidence="7">
        <dbReference type="Rhea" id="RHEA:52057"/>
    </physiologicalReaction>
</comment>
<evidence type="ECO:0008006" key="20">
    <source>
        <dbReference type="Google" id="ProtNLM"/>
    </source>
</evidence>
<reference evidence="19" key="1">
    <citation type="submission" date="2011-08" db="EMBL/GenBank/DDBJ databases">
        <authorList>
            <person name="Rombauts S."/>
        </authorList>
    </citation>
    <scope>NUCLEOTIDE SEQUENCE</scope>
    <source>
        <strain evidence="19">London</strain>
    </source>
</reference>
<organism evidence="18 19">
    <name type="scientific">Tetranychus urticae</name>
    <name type="common">Two-spotted spider mite</name>
    <dbReference type="NCBI Taxonomy" id="32264"/>
    <lineage>
        <taxon>Eukaryota</taxon>
        <taxon>Metazoa</taxon>
        <taxon>Ecdysozoa</taxon>
        <taxon>Arthropoda</taxon>
        <taxon>Chelicerata</taxon>
        <taxon>Arachnida</taxon>
        <taxon>Acari</taxon>
        <taxon>Acariformes</taxon>
        <taxon>Trombidiformes</taxon>
        <taxon>Prostigmata</taxon>
        <taxon>Eleutherengona</taxon>
        <taxon>Raphignathae</taxon>
        <taxon>Tetranychoidea</taxon>
        <taxon>Tetranychidae</taxon>
        <taxon>Tetranychus</taxon>
    </lineage>
</organism>
<evidence type="ECO:0000256" key="12">
    <source>
        <dbReference type="ARBA" id="ARBA00048800"/>
    </source>
</evidence>
<dbReference type="EMBL" id="CAEY01001941">
    <property type="status" value="NOT_ANNOTATED_CDS"/>
    <property type="molecule type" value="Genomic_DNA"/>
</dbReference>
<feature type="transmembrane region" description="Helical" evidence="17">
    <location>
        <begin position="12"/>
        <end position="30"/>
    </location>
</feature>
<dbReference type="EnsemblMetazoa" id="tetur08g00690.1">
    <property type="protein sequence ID" value="tetur08g00690.1"/>
    <property type="gene ID" value="tetur08g00690"/>
</dbReference>
<keyword evidence="6 17" id="KW-0472">Membrane</keyword>
<accession>T1KAK3</accession>
<feature type="transmembrane region" description="Helical" evidence="17">
    <location>
        <begin position="146"/>
        <end position="167"/>
    </location>
</feature>
<evidence type="ECO:0000256" key="15">
    <source>
        <dbReference type="ARBA" id="ARBA00049322"/>
    </source>
</evidence>
<evidence type="ECO:0000256" key="3">
    <source>
        <dbReference type="ARBA" id="ARBA00009300"/>
    </source>
</evidence>
<comment type="catalytic activity">
    <reaction evidence="9">
        <text>9-hexadecanoyloxy-octadecanoate + H2O = 9-hydroxy-octadecanoate + hexadecanoate + H(+)</text>
        <dbReference type="Rhea" id="RHEA:52052"/>
        <dbReference type="ChEBI" id="CHEBI:7896"/>
        <dbReference type="ChEBI" id="CHEBI:15377"/>
        <dbReference type="ChEBI" id="CHEBI:15378"/>
        <dbReference type="ChEBI" id="CHEBI:83670"/>
        <dbReference type="ChEBI" id="CHEBI:136286"/>
    </reaction>
    <physiologicalReaction direction="left-to-right" evidence="9">
        <dbReference type="Rhea" id="RHEA:52053"/>
    </physiologicalReaction>
</comment>
<evidence type="ECO:0000313" key="18">
    <source>
        <dbReference type="EnsemblMetazoa" id="tetur08g00690.1"/>
    </source>
</evidence>
<comment type="catalytic activity">
    <reaction evidence="11">
        <text>12-(9Z-octadecenoyloxy)-octadecanoate + H2O = 12-hydroxyoctadecanoate + (9Z)-octadecenoate + H(+)</text>
        <dbReference type="Rhea" id="RHEA:52060"/>
        <dbReference type="ChEBI" id="CHEBI:15377"/>
        <dbReference type="ChEBI" id="CHEBI:15378"/>
        <dbReference type="ChEBI" id="CHEBI:30823"/>
        <dbReference type="ChEBI" id="CHEBI:84201"/>
        <dbReference type="ChEBI" id="CHEBI:136302"/>
    </reaction>
    <physiologicalReaction direction="left-to-right" evidence="11">
        <dbReference type="Rhea" id="RHEA:52061"/>
    </physiologicalReaction>
</comment>
<dbReference type="Proteomes" id="UP000015104">
    <property type="component" value="Unassembled WGS sequence"/>
</dbReference>
<comment type="catalytic activity">
    <reaction evidence="1">
        <text>9-(9Z-hexadecenoyloxy)-octadecanoate + H2O = (9Z)-hexadecenoate + 9-hydroxy-octadecanoate + H(+)</text>
        <dbReference type="Rhea" id="RHEA:52068"/>
        <dbReference type="ChEBI" id="CHEBI:15377"/>
        <dbReference type="ChEBI" id="CHEBI:15378"/>
        <dbReference type="ChEBI" id="CHEBI:32372"/>
        <dbReference type="ChEBI" id="CHEBI:136286"/>
        <dbReference type="ChEBI" id="CHEBI:136309"/>
    </reaction>
    <physiologicalReaction direction="left-to-right" evidence="1">
        <dbReference type="Rhea" id="RHEA:52069"/>
    </physiologicalReaction>
</comment>
<dbReference type="Pfam" id="PF04750">
    <property type="entry name" value="Far-17a_AIG1"/>
    <property type="match status" value="1"/>
</dbReference>
<dbReference type="AlphaFoldDB" id="T1KAK3"/>
<dbReference type="PANTHER" id="PTHR10989">
    <property type="entry name" value="ANDROGEN-INDUCED PROTEIN 1-RELATED"/>
    <property type="match status" value="1"/>
</dbReference>
<proteinExistence type="inferred from homology"/>
<dbReference type="eggNOG" id="KOG3989">
    <property type="taxonomic scope" value="Eukaryota"/>
</dbReference>
<dbReference type="PANTHER" id="PTHR10989:SF16">
    <property type="entry name" value="AT02829P-RELATED"/>
    <property type="match status" value="1"/>
</dbReference>
<dbReference type="GO" id="GO:0012505">
    <property type="term" value="C:endomembrane system"/>
    <property type="evidence" value="ECO:0007669"/>
    <property type="project" value="UniProtKB-SubCell"/>
</dbReference>
<comment type="catalytic activity">
    <reaction evidence="8">
        <text>13-octadecanoyloxy-octadecanoate + H2O = 13-hydroxy-octadecanoate + octadecanoate + H(+)</text>
        <dbReference type="Rhea" id="RHEA:52084"/>
        <dbReference type="ChEBI" id="CHEBI:15377"/>
        <dbReference type="ChEBI" id="CHEBI:15378"/>
        <dbReference type="ChEBI" id="CHEBI:25629"/>
        <dbReference type="ChEBI" id="CHEBI:136304"/>
        <dbReference type="ChEBI" id="CHEBI:136335"/>
    </reaction>
    <physiologicalReaction direction="left-to-right" evidence="8">
        <dbReference type="Rhea" id="RHEA:52085"/>
    </physiologicalReaction>
</comment>
<dbReference type="GO" id="GO:0016020">
    <property type="term" value="C:membrane"/>
    <property type="evidence" value="ECO:0007669"/>
    <property type="project" value="InterPro"/>
</dbReference>
<feature type="transmembrane region" description="Helical" evidence="17">
    <location>
        <begin position="42"/>
        <end position="64"/>
    </location>
</feature>
<evidence type="ECO:0000256" key="14">
    <source>
        <dbReference type="ARBA" id="ARBA00049296"/>
    </source>
</evidence>
<comment type="similarity">
    <text evidence="3">Belongs to the AIG1 family.</text>
</comment>
<keyword evidence="4 17" id="KW-0812">Transmembrane</keyword>
<evidence type="ECO:0000256" key="5">
    <source>
        <dbReference type="ARBA" id="ARBA00022989"/>
    </source>
</evidence>
<comment type="catalytic activity">
    <reaction evidence="10">
        <text>12-octadecanoyloxy-octadecanoate + H2O = 12-hydroxyoctadecanoate + octadecanoate + H(+)</text>
        <dbReference type="Rhea" id="RHEA:52080"/>
        <dbReference type="ChEBI" id="CHEBI:15377"/>
        <dbReference type="ChEBI" id="CHEBI:15378"/>
        <dbReference type="ChEBI" id="CHEBI:25629"/>
        <dbReference type="ChEBI" id="CHEBI:84201"/>
        <dbReference type="ChEBI" id="CHEBI:136330"/>
    </reaction>
    <physiologicalReaction direction="left-to-right" evidence="10">
        <dbReference type="Rhea" id="RHEA:52081"/>
    </physiologicalReaction>
</comment>
<evidence type="ECO:0000256" key="1">
    <source>
        <dbReference type="ARBA" id="ARBA00000923"/>
    </source>
</evidence>
<comment type="catalytic activity">
    <reaction evidence="16">
        <text>12-(9Z-hexadecenoyloxy)-octadecanoate + H2O = 12-hydroxyoctadecanoate + (9Z)-hexadecenoate + H(+)</text>
        <dbReference type="Rhea" id="RHEA:52072"/>
        <dbReference type="ChEBI" id="CHEBI:15377"/>
        <dbReference type="ChEBI" id="CHEBI:15378"/>
        <dbReference type="ChEBI" id="CHEBI:32372"/>
        <dbReference type="ChEBI" id="CHEBI:84201"/>
        <dbReference type="ChEBI" id="CHEBI:136312"/>
    </reaction>
    <physiologicalReaction direction="left-to-right" evidence="16">
        <dbReference type="Rhea" id="RHEA:52073"/>
    </physiologicalReaction>
</comment>
<sequence length="217" mass="24907">MLSKTVIGTVNRIFSATLFFTCLYVCGKIIPEGYGRANFLTLWNITAAALFYSISLLCHFLPYLRSGREQNSIRDLIYFGIIFPIGTTVFTFFWGLTFINPKFILTDASLLPSWINHSIHTWIMPAAILEGICFNHSRPSSSEGRAVTISFFSAYCVYTLIMGFVFNKWPYPFLLKLTIPYRLLFAIIPLSCSLMFYTLGVKLNSLFWKPEKQQHRS</sequence>
<evidence type="ECO:0000256" key="11">
    <source>
        <dbReference type="ARBA" id="ARBA00048701"/>
    </source>
</evidence>
<comment type="catalytic activity">
    <reaction evidence="15">
        <text>13-(9Z-hexadecenoyloxy)-octadecanoate + H2O = 13-hydroxy-octadecanoate + (9Z)-hexadecenoate + H(+)</text>
        <dbReference type="Rhea" id="RHEA:52076"/>
        <dbReference type="ChEBI" id="CHEBI:15377"/>
        <dbReference type="ChEBI" id="CHEBI:15378"/>
        <dbReference type="ChEBI" id="CHEBI:32372"/>
        <dbReference type="ChEBI" id="CHEBI:136304"/>
        <dbReference type="ChEBI" id="CHEBI:136315"/>
    </reaction>
    <physiologicalReaction direction="left-to-right" evidence="15">
        <dbReference type="Rhea" id="RHEA:52077"/>
    </physiologicalReaction>
</comment>
<feature type="transmembrane region" description="Helical" evidence="17">
    <location>
        <begin position="179"/>
        <end position="199"/>
    </location>
</feature>
<dbReference type="HOGENOM" id="CLU_073346_2_0_1"/>
<evidence type="ECO:0000256" key="13">
    <source>
        <dbReference type="ARBA" id="ARBA00049221"/>
    </source>
</evidence>
<comment type="subcellular location">
    <subcellularLocation>
        <location evidence="2">Endomembrane system</location>
        <topology evidence="2">Multi-pass membrane protein</topology>
    </subcellularLocation>
</comment>
<evidence type="ECO:0000256" key="4">
    <source>
        <dbReference type="ARBA" id="ARBA00022692"/>
    </source>
</evidence>
<protein>
    <recommendedName>
        <fullName evidence="20">Androgen-dependent TFPI-regulating protein</fullName>
    </recommendedName>
</protein>
<evidence type="ECO:0000256" key="2">
    <source>
        <dbReference type="ARBA" id="ARBA00004127"/>
    </source>
</evidence>
<evidence type="ECO:0000256" key="6">
    <source>
        <dbReference type="ARBA" id="ARBA00023136"/>
    </source>
</evidence>
<evidence type="ECO:0000256" key="8">
    <source>
        <dbReference type="ARBA" id="ARBA00047427"/>
    </source>
</evidence>
<reference evidence="18" key="2">
    <citation type="submission" date="2015-06" db="UniProtKB">
        <authorList>
            <consortium name="EnsemblMetazoa"/>
        </authorList>
    </citation>
    <scope>IDENTIFICATION</scope>
</reference>
<comment type="catalytic activity">
    <reaction evidence="14">
        <text>13-(9Z-octadecenoyloxy)-octadecanoate + H2O = 13-hydroxy-octadecanoate + (9Z)-octadecenoate + H(+)</text>
        <dbReference type="Rhea" id="RHEA:52064"/>
        <dbReference type="ChEBI" id="CHEBI:15377"/>
        <dbReference type="ChEBI" id="CHEBI:15378"/>
        <dbReference type="ChEBI" id="CHEBI:30823"/>
        <dbReference type="ChEBI" id="CHEBI:136303"/>
        <dbReference type="ChEBI" id="CHEBI:136304"/>
    </reaction>
    <physiologicalReaction direction="left-to-right" evidence="14">
        <dbReference type="Rhea" id="RHEA:52065"/>
    </physiologicalReaction>
</comment>
<evidence type="ECO:0000256" key="9">
    <source>
        <dbReference type="ARBA" id="ARBA00047863"/>
    </source>
</evidence>
<feature type="transmembrane region" description="Helical" evidence="17">
    <location>
        <begin position="76"/>
        <end position="94"/>
    </location>
</feature>
<comment type="catalytic activity">
    <reaction evidence="12">
        <text>9-(9Z-octadecenoyloxy)-octadecanoate + H2O = 9-hydroxy-octadecanoate + (9Z)-octadecenoate + H(+)</text>
        <dbReference type="Rhea" id="RHEA:52048"/>
        <dbReference type="ChEBI" id="CHEBI:15377"/>
        <dbReference type="ChEBI" id="CHEBI:15378"/>
        <dbReference type="ChEBI" id="CHEBI:30823"/>
        <dbReference type="ChEBI" id="CHEBI:136282"/>
        <dbReference type="ChEBI" id="CHEBI:136286"/>
    </reaction>
    <physiologicalReaction direction="left-to-right" evidence="12">
        <dbReference type="Rhea" id="RHEA:52049"/>
    </physiologicalReaction>
</comment>
<evidence type="ECO:0000256" key="10">
    <source>
        <dbReference type="ARBA" id="ARBA00048680"/>
    </source>
</evidence>
<evidence type="ECO:0000256" key="16">
    <source>
        <dbReference type="ARBA" id="ARBA00049428"/>
    </source>
</evidence>
<keyword evidence="5 17" id="KW-1133">Transmembrane helix</keyword>
<evidence type="ECO:0000256" key="17">
    <source>
        <dbReference type="SAM" id="Phobius"/>
    </source>
</evidence>
<name>T1KAK3_TETUR</name>
<keyword evidence="19" id="KW-1185">Reference proteome</keyword>